<evidence type="ECO:0000259" key="1">
    <source>
        <dbReference type="Pfam" id="PF13411"/>
    </source>
</evidence>
<dbReference type="Pfam" id="PF13411">
    <property type="entry name" value="MerR_1"/>
    <property type="match status" value="1"/>
</dbReference>
<evidence type="ECO:0000313" key="3">
    <source>
        <dbReference type="Proteomes" id="UP000217918"/>
    </source>
</evidence>
<gene>
    <name evidence="2" type="ORF">CNR29_06110</name>
</gene>
<dbReference type="Gene3D" id="1.10.1660.10">
    <property type="match status" value="1"/>
</dbReference>
<evidence type="ECO:0000313" key="2">
    <source>
        <dbReference type="EMBL" id="PBQ23609.1"/>
    </source>
</evidence>
<dbReference type="SUPFAM" id="SSF46955">
    <property type="entry name" value="Putative DNA-binding domain"/>
    <property type="match status" value="1"/>
</dbReference>
<dbReference type="GO" id="GO:0003677">
    <property type="term" value="F:DNA binding"/>
    <property type="evidence" value="ECO:0007669"/>
    <property type="project" value="InterPro"/>
</dbReference>
<dbReference type="InterPro" id="IPR009061">
    <property type="entry name" value="DNA-bd_dom_put_sf"/>
</dbReference>
<dbReference type="InterPro" id="IPR000551">
    <property type="entry name" value="MerR-type_HTH_dom"/>
</dbReference>
<dbReference type="AlphaFoldDB" id="A0A2A3TY43"/>
<reference evidence="2 3" key="1">
    <citation type="submission" date="2017-09" db="EMBL/GenBank/DDBJ databases">
        <title>Genome sequence of Lactobacillus brevis D7.</title>
        <authorList>
            <person name="Kwon M.-S."/>
            <person name="Lim S.K."/>
            <person name="Choi H.-J."/>
        </authorList>
    </citation>
    <scope>NUCLEOTIDE SEQUENCE [LARGE SCALE GENOMIC DNA]</scope>
    <source>
        <strain evidence="2 3">D7</strain>
    </source>
</reference>
<name>A0A2A3TY43_LEVBR</name>
<dbReference type="GO" id="GO:0006355">
    <property type="term" value="P:regulation of DNA-templated transcription"/>
    <property type="evidence" value="ECO:0007669"/>
    <property type="project" value="InterPro"/>
</dbReference>
<sequence length="165" mass="18729">MCGKLRLLICKGDLTVTVTDNFSNWLNLIQQVSQPEGITLGTSDLVKATGVPASQLRYWVEQGYIKPIDVPNERSRKFSYRVVFRVRAIKYFLDHGYTLSAAMDNVNQFRNLDIQLQRILTDHLTDLQLHDDGQIDISLGTVQDGQELLGLTIKDGSSQFWTKKV</sequence>
<organism evidence="2 3">
    <name type="scientific">Levilactobacillus brevis</name>
    <name type="common">Lactobacillus brevis</name>
    <dbReference type="NCBI Taxonomy" id="1580"/>
    <lineage>
        <taxon>Bacteria</taxon>
        <taxon>Bacillati</taxon>
        <taxon>Bacillota</taxon>
        <taxon>Bacilli</taxon>
        <taxon>Lactobacillales</taxon>
        <taxon>Lactobacillaceae</taxon>
        <taxon>Levilactobacillus</taxon>
    </lineage>
</organism>
<protein>
    <recommendedName>
        <fullName evidence="1">HTH merR-type domain-containing protein</fullName>
    </recommendedName>
</protein>
<feature type="domain" description="HTH merR-type" evidence="1">
    <location>
        <begin position="43"/>
        <end position="103"/>
    </location>
</feature>
<comment type="caution">
    <text evidence="2">The sequence shown here is derived from an EMBL/GenBank/DDBJ whole genome shotgun (WGS) entry which is preliminary data.</text>
</comment>
<dbReference type="Proteomes" id="UP000217918">
    <property type="component" value="Unassembled WGS sequence"/>
</dbReference>
<accession>A0A2A3TY43</accession>
<dbReference type="EMBL" id="NVYO01000001">
    <property type="protein sequence ID" value="PBQ23609.1"/>
    <property type="molecule type" value="Genomic_DNA"/>
</dbReference>
<proteinExistence type="predicted"/>